<gene>
    <name evidence="1" type="ORF">IHV25_07540</name>
</gene>
<comment type="caution">
    <text evidence="1">The sequence shown here is derived from an EMBL/GenBank/DDBJ whole genome shotgun (WGS) entry which is preliminary data.</text>
</comment>
<dbReference type="Proteomes" id="UP000631034">
    <property type="component" value="Unassembled WGS sequence"/>
</dbReference>
<protein>
    <submittedName>
        <fullName evidence="1">DUF2612 domain-containing protein</fullName>
    </submittedName>
</protein>
<dbReference type="AlphaFoldDB" id="A0A8J6YW26"/>
<dbReference type="Pfam" id="PF11041">
    <property type="entry name" value="Phage_Wedge1"/>
    <property type="match status" value="1"/>
</dbReference>
<organism evidence="1 2">
    <name type="scientific">Phaeovibrio sulfidiphilus</name>
    <dbReference type="NCBI Taxonomy" id="1220600"/>
    <lineage>
        <taxon>Bacteria</taxon>
        <taxon>Pseudomonadati</taxon>
        <taxon>Pseudomonadota</taxon>
        <taxon>Alphaproteobacteria</taxon>
        <taxon>Rhodospirillales</taxon>
        <taxon>Rhodospirillaceae</taxon>
        <taxon>Phaeovibrio</taxon>
    </lineage>
</organism>
<dbReference type="InterPro" id="IPR021283">
    <property type="entry name" value="Phage_Wedge1"/>
</dbReference>
<keyword evidence="2" id="KW-1185">Reference proteome</keyword>
<accession>A0A8J6YW26</accession>
<dbReference type="EMBL" id="JACZHT010000005">
    <property type="protein sequence ID" value="MBE1237499.1"/>
    <property type="molecule type" value="Genomic_DNA"/>
</dbReference>
<evidence type="ECO:0000313" key="1">
    <source>
        <dbReference type="EMBL" id="MBE1237499.1"/>
    </source>
</evidence>
<sequence length="231" mass="25052">MNIRSIPNLRSVPDIRDVPPATLQSQYSASPVIRSLVAGKAARLDPANDILLFYRTVFDIRTARGPGLDIWGRILGISRSLELDEGDVLGFNGSGLRAFDNGVFNPGAATRTFALADAPFRELLMFKALANISSADAATLNALLNRLFRGLPVFVLEVGVMRIRCVFPFLLEPWQRSLFRKGGLLARGAGVGFEWLEHEPGSTFGFSGSGLQPFDQGAFSYGVAIPEPPAE</sequence>
<dbReference type="RefSeq" id="WP_192534508.1">
    <property type="nucleotide sequence ID" value="NZ_JACZHT010000005.1"/>
</dbReference>
<name>A0A8J6YW26_9PROT</name>
<reference evidence="1" key="1">
    <citation type="submission" date="2020-10" db="EMBL/GenBank/DDBJ databases">
        <title>Genome sequence of the unusual species of purple photosynthetic bacteria, Phaeovibrio sulfidiphilus DSM 23193, type strain.</title>
        <authorList>
            <person name="Kyndt J.A."/>
            <person name="Meyer T.E."/>
        </authorList>
    </citation>
    <scope>NUCLEOTIDE SEQUENCE</scope>
    <source>
        <strain evidence="1">DSM 23193</strain>
    </source>
</reference>
<evidence type="ECO:0000313" key="2">
    <source>
        <dbReference type="Proteomes" id="UP000631034"/>
    </source>
</evidence>
<proteinExistence type="predicted"/>